<evidence type="ECO:0000313" key="5">
    <source>
        <dbReference type="Proteomes" id="UP000436655"/>
    </source>
</evidence>
<protein>
    <submittedName>
        <fullName evidence="4">Thioredoxin family protein</fullName>
    </submittedName>
</protein>
<evidence type="ECO:0000256" key="2">
    <source>
        <dbReference type="ARBA" id="ARBA00023284"/>
    </source>
</evidence>
<dbReference type="Gene3D" id="3.40.30.10">
    <property type="entry name" value="Glutaredoxin"/>
    <property type="match status" value="1"/>
</dbReference>
<dbReference type="Proteomes" id="UP000436655">
    <property type="component" value="Unassembled WGS sequence"/>
</dbReference>
<dbReference type="InterPro" id="IPR013766">
    <property type="entry name" value="Thioredoxin_domain"/>
</dbReference>
<gene>
    <name evidence="4" type="ORF">FHL03_06120</name>
</gene>
<dbReference type="EMBL" id="VDFN01000004">
    <property type="protein sequence ID" value="MQS45057.1"/>
    <property type="molecule type" value="Genomic_DNA"/>
</dbReference>
<keyword evidence="5" id="KW-1185">Reference proteome</keyword>
<comment type="caution">
    <text evidence="4">The sequence shown here is derived from an EMBL/GenBank/DDBJ whole genome shotgun (WGS) entry which is preliminary data.</text>
</comment>
<dbReference type="InterPro" id="IPR036249">
    <property type="entry name" value="Thioredoxin-like_sf"/>
</dbReference>
<dbReference type="PANTHER" id="PTHR45663">
    <property type="entry name" value="GEO12009P1"/>
    <property type="match status" value="1"/>
</dbReference>
<dbReference type="SUPFAM" id="SSF52833">
    <property type="entry name" value="Thioredoxin-like"/>
    <property type="match status" value="1"/>
</dbReference>
<sequence length="103" mass="12049">MIKTLTTQNFTSRDTSKVNVLNFSNDWCSQCYMENPIITAAADKYDSKLNFYTINADSNPDLVEKYDIMTAPTIIIEKNDHIEYRTTTFLDKTQLDNLLRYYL</sequence>
<name>A0ABW9P7B8_9LACO</name>
<organism evidence="4 5">
    <name type="scientific">Companilactobacillus mishanensis</name>
    <dbReference type="NCBI Taxonomy" id="2486008"/>
    <lineage>
        <taxon>Bacteria</taxon>
        <taxon>Bacillati</taxon>
        <taxon>Bacillota</taxon>
        <taxon>Bacilli</taxon>
        <taxon>Lactobacillales</taxon>
        <taxon>Lactobacillaceae</taxon>
        <taxon>Companilactobacillus</taxon>
    </lineage>
</organism>
<dbReference type="Pfam" id="PF00085">
    <property type="entry name" value="Thioredoxin"/>
    <property type="match status" value="1"/>
</dbReference>
<reference evidence="4 5" key="1">
    <citation type="journal article" date="2019" name="Syst. Appl. Microbiol.">
        <title>Polyphasic characterization of two novel Lactobacillus spp. isolated from blown salami packages: Description of Lactobacillus halodurans sp. nov. and Lactobacillus salsicarnum sp. nov.</title>
        <authorList>
            <person name="Schuster J.A."/>
            <person name="Klingl A."/>
            <person name="Vogel R.F."/>
            <person name="Ehrmann M.A."/>
        </authorList>
    </citation>
    <scope>NUCLEOTIDE SEQUENCE [LARGE SCALE GENOMIC DNA]</scope>
    <source>
        <strain evidence="4 5">TMW 1.2098</strain>
    </source>
</reference>
<keyword evidence="2" id="KW-0676">Redox-active center</keyword>
<dbReference type="RefSeq" id="WP_125704473.1">
    <property type="nucleotide sequence ID" value="NZ_JBHTOO010000004.1"/>
</dbReference>
<evidence type="ECO:0000259" key="3">
    <source>
        <dbReference type="PROSITE" id="PS51352"/>
    </source>
</evidence>
<feature type="domain" description="Thioredoxin" evidence="3">
    <location>
        <begin position="1"/>
        <end position="103"/>
    </location>
</feature>
<evidence type="ECO:0000313" key="4">
    <source>
        <dbReference type="EMBL" id="MQS45057.1"/>
    </source>
</evidence>
<dbReference type="PANTHER" id="PTHR45663:SF11">
    <property type="entry name" value="GEO12009P1"/>
    <property type="match status" value="1"/>
</dbReference>
<comment type="similarity">
    <text evidence="1">Belongs to the thioredoxin family.</text>
</comment>
<dbReference type="CDD" id="cd02947">
    <property type="entry name" value="TRX_family"/>
    <property type="match status" value="1"/>
</dbReference>
<proteinExistence type="inferred from homology"/>
<evidence type="ECO:0000256" key="1">
    <source>
        <dbReference type="ARBA" id="ARBA00008987"/>
    </source>
</evidence>
<accession>A0ABW9P7B8</accession>
<dbReference type="PROSITE" id="PS51352">
    <property type="entry name" value="THIOREDOXIN_2"/>
    <property type="match status" value="1"/>
</dbReference>